<reference evidence="11" key="1">
    <citation type="journal article" date="2019" name="Int. J. Syst. Evol. Microbiol.">
        <title>The Global Catalogue of Microorganisms (GCM) 10K type strain sequencing project: providing services to taxonomists for standard genome sequencing and annotation.</title>
        <authorList>
            <consortium name="The Broad Institute Genomics Platform"/>
            <consortium name="The Broad Institute Genome Sequencing Center for Infectious Disease"/>
            <person name="Wu L."/>
            <person name="Ma J."/>
        </authorList>
    </citation>
    <scope>NUCLEOTIDE SEQUENCE [LARGE SCALE GENOMIC DNA]</scope>
    <source>
        <strain evidence="11">JCM 3367</strain>
    </source>
</reference>
<comment type="pathway">
    <text evidence="2 8">Metabolic intermediate biosynthesis; chorismate biosynthesis; chorismate from D-erythrose 4-phosphate and phosphoenolpyruvate: step 1/7.</text>
</comment>
<dbReference type="EMBL" id="BAAARY010000001">
    <property type="protein sequence ID" value="GAA2512871.1"/>
    <property type="molecule type" value="Genomic_DNA"/>
</dbReference>
<dbReference type="Gene3D" id="3.20.20.70">
    <property type="entry name" value="Aldolase class I"/>
    <property type="match status" value="1"/>
</dbReference>
<proteinExistence type="inferred from homology"/>
<dbReference type="NCBIfam" id="TIGR00034">
    <property type="entry name" value="aroFGH"/>
    <property type="match status" value="1"/>
</dbReference>
<dbReference type="PANTHER" id="PTHR21225:SF12">
    <property type="entry name" value="PHOSPHO-2-DEHYDRO-3-DEOXYHEPTONATE ALDOLASE, TYROSINE-INHIBITED"/>
    <property type="match status" value="1"/>
</dbReference>
<comment type="catalytic activity">
    <reaction evidence="7 8">
        <text>D-erythrose 4-phosphate + phosphoenolpyruvate + H2O = 7-phospho-2-dehydro-3-deoxy-D-arabino-heptonate + phosphate</text>
        <dbReference type="Rhea" id="RHEA:14717"/>
        <dbReference type="ChEBI" id="CHEBI:15377"/>
        <dbReference type="ChEBI" id="CHEBI:16897"/>
        <dbReference type="ChEBI" id="CHEBI:43474"/>
        <dbReference type="ChEBI" id="CHEBI:58394"/>
        <dbReference type="ChEBI" id="CHEBI:58702"/>
        <dbReference type="EC" id="2.5.1.54"/>
    </reaction>
</comment>
<evidence type="ECO:0000256" key="7">
    <source>
        <dbReference type="ARBA" id="ARBA00047508"/>
    </source>
</evidence>
<dbReference type="InterPro" id="IPR006219">
    <property type="entry name" value="DAHP_synth_1"/>
</dbReference>
<organism evidence="10 11">
    <name type="scientific">Pilimelia columellifera subsp. columellifera</name>
    <dbReference type="NCBI Taxonomy" id="706583"/>
    <lineage>
        <taxon>Bacteria</taxon>
        <taxon>Bacillati</taxon>
        <taxon>Actinomycetota</taxon>
        <taxon>Actinomycetes</taxon>
        <taxon>Micromonosporales</taxon>
        <taxon>Micromonosporaceae</taxon>
        <taxon>Pilimelia</taxon>
    </lineage>
</organism>
<dbReference type="InterPro" id="IPR013785">
    <property type="entry name" value="Aldolase_TIM"/>
</dbReference>
<keyword evidence="5 8" id="KW-0808">Transferase</keyword>
<dbReference type="Proteomes" id="UP001499978">
    <property type="component" value="Unassembled WGS sequence"/>
</dbReference>
<evidence type="ECO:0000313" key="10">
    <source>
        <dbReference type="EMBL" id="GAA2512871.1"/>
    </source>
</evidence>
<dbReference type="SUPFAM" id="SSF51569">
    <property type="entry name" value="Aldolase"/>
    <property type="match status" value="1"/>
</dbReference>
<comment type="function">
    <text evidence="1 8">Stereospecific condensation of phosphoenolpyruvate (PEP) and D-erythrose-4-phosphate (E4P) giving rise to 3-deoxy-D-arabino-heptulosonate-7-phosphate (DAHP).</text>
</comment>
<dbReference type="InterPro" id="IPR006218">
    <property type="entry name" value="DAHP1/KDSA"/>
</dbReference>
<dbReference type="NCBIfam" id="NF009395">
    <property type="entry name" value="PRK12755.1"/>
    <property type="match status" value="1"/>
</dbReference>
<comment type="similarity">
    <text evidence="3 8">Belongs to the class-I DAHP synthase family.</text>
</comment>
<evidence type="ECO:0000256" key="6">
    <source>
        <dbReference type="ARBA" id="ARBA00023141"/>
    </source>
</evidence>
<dbReference type="Pfam" id="PF00793">
    <property type="entry name" value="DAHP_synth_1"/>
    <property type="match status" value="1"/>
</dbReference>
<name>A0ABP6AAC7_9ACTN</name>
<protein>
    <recommendedName>
        <fullName evidence="8">Phospho-2-dehydro-3-deoxyheptonate aldolase</fullName>
        <ecNumber evidence="8">2.5.1.54</ecNumber>
    </recommendedName>
</protein>
<dbReference type="PIRSF" id="PIRSF001361">
    <property type="entry name" value="DAHP_synthase"/>
    <property type="match status" value="1"/>
</dbReference>
<keyword evidence="4 8" id="KW-0028">Amino-acid biosynthesis</keyword>
<dbReference type="EC" id="2.5.1.54" evidence="8"/>
<evidence type="ECO:0000256" key="1">
    <source>
        <dbReference type="ARBA" id="ARBA00003726"/>
    </source>
</evidence>
<keyword evidence="6 8" id="KW-0057">Aromatic amino acid biosynthesis</keyword>
<dbReference type="RefSeq" id="WP_344167554.1">
    <property type="nucleotide sequence ID" value="NZ_BAAARY010000001.1"/>
</dbReference>
<accession>A0ABP6AAC7</accession>
<evidence type="ECO:0000256" key="4">
    <source>
        <dbReference type="ARBA" id="ARBA00022605"/>
    </source>
</evidence>
<evidence type="ECO:0000256" key="8">
    <source>
        <dbReference type="PIRNR" id="PIRNR001361"/>
    </source>
</evidence>
<gene>
    <name evidence="10" type="ORF">GCM10010201_05430</name>
</gene>
<sequence>MTTGSVARPAAPAGPAQPTAVVEALPSLAALEAAAPLSALRAQVTAQRRQTRAVLDGHDDRLMVIVGPCSVHDPAAGLEYAARLAEAARAYRDDLFVVLRAYLEKPRSVLGWRGLVPDPGLDGGGDLTRGLVLGRRFLADAAGHGLPLATEFVDPMLAPLLADAISWGSVGARTVHSQPHRALAAGLPMPVGFKNALDGDVGAAVDAVRAAAAIHVYPALDADGAAVIVRAAGNRDGHVVLRGGAHGPNHDAHSVSMAQDLLRAAGLPVRLVVDASHGNSGKDYRRQPAVVGDLADQVGAGDRGLVGVMIESFLVGGRQERPDRYGVSITDGCLGWDDTAAALRVLAAAARSRR</sequence>
<evidence type="ECO:0000313" key="11">
    <source>
        <dbReference type="Proteomes" id="UP001499978"/>
    </source>
</evidence>
<evidence type="ECO:0000259" key="9">
    <source>
        <dbReference type="Pfam" id="PF00793"/>
    </source>
</evidence>
<feature type="domain" description="DAHP synthetase I/KDSA" evidence="9">
    <location>
        <begin position="50"/>
        <end position="341"/>
    </location>
</feature>
<evidence type="ECO:0000256" key="5">
    <source>
        <dbReference type="ARBA" id="ARBA00022679"/>
    </source>
</evidence>
<evidence type="ECO:0000256" key="3">
    <source>
        <dbReference type="ARBA" id="ARBA00007985"/>
    </source>
</evidence>
<evidence type="ECO:0000256" key="2">
    <source>
        <dbReference type="ARBA" id="ARBA00004688"/>
    </source>
</evidence>
<keyword evidence="11" id="KW-1185">Reference proteome</keyword>
<dbReference type="PANTHER" id="PTHR21225">
    <property type="entry name" value="PHOSPHO-2-DEHYDRO-3-DEOXYHEPTONATE ALDOLASE DAHP SYNTHETASE"/>
    <property type="match status" value="1"/>
</dbReference>
<comment type="caution">
    <text evidence="10">The sequence shown here is derived from an EMBL/GenBank/DDBJ whole genome shotgun (WGS) entry which is preliminary data.</text>
</comment>